<dbReference type="EMBL" id="AMCV02000023">
    <property type="protein sequence ID" value="TDZ18515.1"/>
    <property type="molecule type" value="Genomic_DNA"/>
</dbReference>
<proteinExistence type="predicted"/>
<dbReference type="Proteomes" id="UP000014480">
    <property type="component" value="Unassembled WGS sequence"/>
</dbReference>
<keyword evidence="3" id="KW-1185">Reference proteome</keyword>
<reference evidence="3" key="2">
    <citation type="journal article" date="2019" name="Mol. Plant Microbe Interact.">
        <title>Genome sequence resources for four phytopathogenic fungi from the Colletotrichum orbiculare species complex.</title>
        <authorList>
            <person name="Gan P."/>
            <person name="Tsushima A."/>
            <person name="Narusaka M."/>
            <person name="Narusaka Y."/>
            <person name="Takano Y."/>
            <person name="Kubo Y."/>
            <person name="Shirasu K."/>
        </authorList>
    </citation>
    <scope>GENOME REANNOTATION</scope>
    <source>
        <strain evidence="3">104-T / ATCC 96160 / CBS 514.97 / LARS 414 / MAFF 240422</strain>
    </source>
</reference>
<feature type="transmembrane region" description="Helical" evidence="1">
    <location>
        <begin position="6"/>
        <end position="26"/>
    </location>
</feature>
<sequence>MFLIKSVSSIIIMATSVVAVVLPAAATNSLEPRRTSYEPHPTTTATYTTPQPSIDCKYKYCAESTSYCMYWAGVTGYDISLGPIPGMTRTSLGSCEAPTLYERMQRSHSLNTIAPSRNSTTNPFGMATP</sequence>
<organism evidence="2 3">
    <name type="scientific">Colletotrichum orbiculare (strain 104-T / ATCC 96160 / CBS 514.97 / LARS 414 / MAFF 240422)</name>
    <name type="common">Cucumber anthracnose fungus</name>
    <name type="synonym">Colletotrichum lagenarium</name>
    <dbReference type="NCBI Taxonomy" id="1213857"/>
    <lineage>
        <taxon>Eukaryota</taxon>
        <taxon>Fungi</taxon>
        <taxon>Dikarya</taxon>
        <taxon>Ascomycota</taxon>
        <taxon>Pezizomycotina</taxon>
        <taxon>Sordariomycetes</taxon>
        <taxon>Hypocreomycetidae</taxon>
        <taxon>Glomerellales</taxon>
        <taxon>Glomerellaceae</taxon>
        <taxon>Colletotrichum</taxon>
        <taxon>Colletotrichum orbiculare species complex</taxon>
    </lineage>
</organism>
<evidence type="ECO:0000313" key="3">
    <source>
        <dbReference type="Proteomes" id="UP000014480"/>
    </source>
</evidence>
<dbReference type="OrthoDB" id="4837799at2759"/>
<gene>
    <name evidence="2" type="ORF">Cob_v008529</name>
</gene>
<name>A0A484FLK3_COLOR</name>
<comment type="caution">
    <text evidence="2">The sequence shown here is derived from an EMBL/GenBank/DDBJ whole genome shotgun (WGS) entry which is preliminary data.</text>
</comment>
<reference evidence="3" key="1">
    <citation type="journal article" date="2013" name="New Phytol.">
        <title>Comparative genomic and transcriptomic analyses reveal the hemibiotrophic stage shift of Colletotrichum fungi.</title>
        <authorList>
            <person name="Gan P."/>
            <person name="Ikeda K."/>
            <person name="Irieda H."/>
            <person name="Narusaka M."/>
            <person name="O'Connell R.J."/>
            <person name="Narusaka Y."/>
            <person name="Takano Y."/>
            <person name="Kubo Y."/>
            <person name="Shirasu K."/>
        </authorList>
    </citation>
    <scope>NUCLEOTIDE SEQUENCE [LARGE SCALE GENOMIC DNA]</scope>
    <source>
        <strain evidence="3">104-T / ATCC 96160 / CBS 514.97 / LARS 414 / MAFF 240422</strain>
    </source>
</reference>
<dbReference type="AlphaFoldDB" id="A0A484FLK3"/>
<evidence type="ECO:0000313" key="2">
    <source>
        <dbReference type="EMBL" id="TDZ18515.1"/>
    </source>
</evidence>
<keyword evidence="1" id="KW-0472">Membrane</keyword>
<keyword evidence="1" id="KW-0812">Transmembrane</keyword>
<keyword evidence="1" id="KW-1133">Transmembrane helix</keyword>
<protein>
    <submittedName>
        <fullName evidence="2">Uncharacterized protein</fullName>
    </submittedName>
</protein>
<evidence type="ECO:0000256" key="1">
    <source>
        <dbReference type="SAM" id="Phobius"/>
    </source>
</evidence>
<accession>A0A484FLK3</accession>